<gene>
    <name evidence="2" type="ORF">PDE_07987</name>
</gene>
<evidence type="ECO:0000313" key="2">
    <source>
        <dbReference type="EMBL" id="EPS33026.1"/>
    </source>
</evidence>
<evidence type="ECO:0000256" key="1">
    <source>
        <dbReference type="SAM" id="MobiDB-lite"/>
    </source>
</evidence>
<dbReference type="Proteomes" id="UP000019376">
    <property type="component" value="Unassembled WGS sequence"/>
</dbReference>
<feature type="compositionally biased region" description="Low complexity" evidence="1">
    <location>
        <begin position="36"/>
        <end position="55"/>
    </location>
</feature>
<protein>
    <submittedName>
        <fullName evidence="2">Uncharacterized protein</fullName>
    </submittedName>
</protein>
<feature type="region of interest" description="Disordered" evidence="1">
    <location>
        <begin position="24"/>
        <end position="55"/>
    </location>
</feature>
<dbReference type="AlphaFoldDB" id="S7ZW84"/>
<dbReference type="HOGENOM" id="CLU_2210888_0_0_1"/>
<accession>S7ZW84</accession>
<sequence length="107" mass="11546">MTPVAKETDHPQIAQPGMVLFGQTIESGRTTRRRGQTAATPTRVPRPLARRSSSSAAVVGVGLSTGAELLETWEIWKNDQTDHWRLSQFILSRLATGSVLTSGSSVS</sequence>
<evidence type="ECO:0000313" key="3">
    <source>
        <dbReference type="Proteomes" id="UP000019376"/>
    </source>
</evidence>
<reference evidence="2 3" key="1">
    <citation type="journal article" date="2013" name="PLoS ONE">
        <title>Genomic and secretomic analyses reveal unique features of the lignocellulolytic enzyme system of Penicillium decumbens.</title>
        <authorList>
            <person name="Liu G."/>
            <person name="Zhang L."/>
            <person name="Wei X."/>
            <person name="Zou G."/>
            <person name="Qin Y."/>
            <person name="Ma L."/>
            <person name="Li J."/>
            <person name="Zheng H."/>
            <person name="Wang S."/>
            <person name="Wang C."/>
            <person name="Xun L."/>
            <person name="Zhao G.-P."/>
            <person name="Zhou Z."/>
            <person name="Qu Y."/>
        </authorList>
    </citation>
    <scope>NUCLEOTIDE SEQUENCE [LARGE SCALE GENOMIC DNA]</scope>
    <source>
        <strain evidence="3">114-2 / CGMCC 5302</strain>
    </source>
</reference>
<proteinExistence type="predicted"/>
<name>S7ZW84_PENO1</name>
<keyword evidence="3" id="KW-1185">Reference proteome</keyword>
<dbReference type="EMBL" id="KB644414">
    <property type="protein sequence ID" value="EPS33026.1"/>
    <property type="molecule type" value="Genomic_DNA"/>
</dbReference>
<organism evidence="2 3">
    <name type="scientific">Penicillium oxalicum (strain 114-2 / CGMCC 5302)</name>
    <name type="common">Penicillium decumbens</name>
    <dbReference type="NCBI Taxonomy" id="933388"/>
    <lineage>
        <taxon>Eukaryota</taxon>
        <taxon>Fungi</taxon>
        <taxon>Dikarya</taxon>
        <taxon>Ascomycota</taxon>
        <taxon>Pezizomycotina</taxon>
        <taxon>Eurotiomycetes</taxon>
        <taxon>Eurotiomycetidae</taxon>
        <taxon>Eurotiales</taxon>
        <taxon>Aspergillaceae</taxon>
        <taxon>Penicillium</taxon>
    </lineage>
</organism>